<keyword evidence="2" id="KW-0378">Hydrolase</keyword>
<dbReference type="PANTHER" id="PTHR43194:SF2">
    <property type="entry name" value="PEROXISOMAL MEMBRANE PROTEIN LPX1"/>
    <property type="match status" value="1"/>
</dbReference>
<proteinExistence type="predicted"/>
<dbReference type="PRINTS" id="PR00111">
    <property type="entry name" value="ABHYDROLASE"/>
</dbReference>
<dbReference type="Gene3D" id="3.40.50.1820">
    <property type="entry name" value="alpha/beta hydrolase"/>
    <property type="match status" value="1"/>
</dbReference>
<dbReference type="AlphaFoldDB" id="A0A6I4UXW9"/>
<accession>A0A6I4UXW9</accession>
<comment type="caution">
    <text evidence="2">The sequence shown here is derived from an EMBL/GenBank/DDBJ whole genome shotgun (WGS) entry which is preliminary data.</text>
</comment>
<dbReference type="GO" id="GO:0016787">
    <property type="term" value="F:hydrolase activity"/>
    <property type="evidence" value="ECO:0007669"/>
    <property type="project" value="UniProtKB-KW"/>
</dbReference>
<feature type="domain" description="AB hydrolase-1" evidence="1">
    <location>
        <begin position="34"/>
        <end position="138"/>
    </location>
</feature>
<evidence type="ECO:0000259" key="1">
    <source>
        <dbReference type="Pfam" id="PF00561"/>
    </source>
</evidence>
<dbReference type="OrthoDB" id="9791366at2"/>
<reference evidence="2 3" key="1">
    <citation type="submission" date="2019-12" db="EMBL/GenBank/DDBJ databases">
        <title>Genomic-based taxomic classification of the family Erythrobacteraceae.</title>
        <authorList>
            <person name="Xu L."/>
        </authorList>
    </citation>
    <scope>NUCLEOTIDE SEQUENCE [LARGE SCALE GENOMIC DNA]</scope>
    <source>
        <strain evidence="2 3">MCCC 1K02066</strain>
    </source>
</reference>
<keyword evidence="3" id="KW-1185">Reference proteome</keyword>
<dbReference type="EMBL" id="WTYK01000009">
    <property type="protein sequence ID" value="MXP42649.1"/>
    <property type="molecule type" value="Genomic_DNA"/>
</dbReference>
<name>A0A6I4UXW9_9SPHN</name>
<evidence type="ECO:0000313" key="2">
    <source>
        <dbReference type="EMBL" id="MXP42649.1"/>
    </source>
</evidence>
<dbReference type="InterPro" id="IPR000073">
    <property type="entry name" value="AB_hydrolase_1"/>
</dbReference>
<dbReference type="RefSeq" id="WP_160747508.1">
    <property type="nucleotide sequence ID" value="NZ_WTYK01000009.1"/>
</dbReference>
<dbReference type="InterPro" id="IPR050228">
    <property type="entry name" value="Carboxylesterase_BioH"/>
</dbReference>
<organism evidence="2 3">
    <name type="scientific">Croceibacterium soli</name>
    <dbReference type="NCBI Taxonomy" id="1739690"/>
    <lineage>
        <taxon>Bacteria</taxon>
        <taxon>Pseudomonadati</taxon>
        <taxon>Pseudomonadota</taxon>
        <taxon>Alphaproteobacteria</taxon>
        <taxon>Sphingomonadales</taxon>
        <taxon>Erythrobacteraceae</taxon>
        <taxon>Croceibacterium</taxon>
    </lineage>
</organism>
<sequence>MAAPAFSEGEWESEDGLTLHYRDYPAAAGRQDRPPLLCLHGLTRNARDFEALAEAFAGEWRMIVPEMRGRGQSEYARDAASYRLDTYVADVLGLLRQLDCGPVVAIGTSMGGLIAVTLAATQAWPLAGVVLNDIGPQIEPAGVARIREYVGQGGSFETWMHAARALREMAGAAHPDYQISEWLDFAKRAMVVGGNGRIVFDYDMKIAEPLNAVPEVPPADLWPAFRALGGMPSLVLRGELSDLLSADTVRRMQAEVPGLSAATVARVGHAPTLGEPEARRAIAQLLAEVA</sequence>
<dbReference type="Proteomes" id="UP000469159">
    <property type="component" value="Unassembled WGS sequence"/>
</dbReference>
<dbReference type="SUPFAM" id="SSF53474">
    <property type="entry name" value="alpha/beta-Hydrolases"/>
    <property type="match status" value="1"/>
</dbReference>
<dbReference type="Pfam" id="PF00561">
    <property type="entry name" value="Abhydrolase_1"/>
    <property type="match status" value="1"/>
</dbReference>
<dbReference type="PANTHER" id="PTHR43194">
    <property type="entry name" value="HYDROLASE ALPHA/BETA FOLD FAMILY"/>
    <property type="match status" value="1"/>
</dbReference>
<gene>
    <name evidence="2" type="ORF">GRI75_13470</name>
</gene>
<protein>
    <submittedName>
        <fullName evidence="2">Alpha/beta fold hydrolase</fullName>
    </submittedName>
</protein>
<evidence type="ECO:0000313" key="3">
    <source>
        <dbReference type="Proteomes" id="UP000469159"/>
    </source>
</evidence>
<dbReference type="InterPro" id="IPR029058">
    <property type="entry name" value="AB_hydrolase_fold"/>
</dbReference>